<dbReference type="Proteomes" id="UP000005388">
    <property type="component" value="Unassembled WGS sequence"/>
</dbReference>
<reference evidence="1 2" key="1">
    <citation type="journal article" date="2014" name="Int. J. Syst. Evol. Microbiol.">
        <title>Phylogenomics and the dynamic genome evolution of the genus Streptococcus.</title>
        <authorList>
            <consortium name="The Broad Institute Genome Sequencing Platform"/>
            <person name="Richards V.P."/>
            <person name="Palmer S.R."/>
            <person name="Pavinski Bitar P.D."/>
            <person name="Qin X."/>
            <person name="Weinstock G.M."/>
            <person name="Highlander S.K."/>
            <person name="Town C.D."/>
            <person name="Burne R.A."/>
            <person name="Stanhope M.J."/>
        </authorList>
    </citation>
    <scope>NUCLEOTIDE SEQUENCE [LARGE SCALE GENOMIC DNA]</scope>
    <source>
        <strain evidence="1 2">2285-97</strain>
    </source>
</reference>
<proteinExistence type="predicted"/>
<evidence type="ECO:0000313" key="1">
    <source>
        <dbReference type="EMBL" id="EHJ57250.1"/>
    </source>
</evidence>
<dbReference type="RefSeq" id="WP_006739969.1">
    <property type="nucleotide sequence ID" value="NZ_AEUZ02000001.1"/>
</dbReference>
<dbReference type="NCBIfam" id="TIGR01363">
    <property type="entry name" value="strep_his_triad"/>
    <property type="match status" value="1"/>
</dbReference>
<accession>G5KFV4</accession>
<comment type="caution">
    <text evidence="1">The sequence shown here is derived from an EMBL/GenBank/DDBJ whole genome shotgun (WGS) entry which is preliminary data.</text>
</comment>
<name>G5KFV4_9STRE</name>
<dbReference type="AlphaFoldDB" id="G5KFV4"/>
<dbReference type="STRING" id="764291.STRUR_1113"/>
<evidence type="ECO:0000313" key="2">
    <source>
        <dbReference type="Proteomes" id="UP000005388"/>
    </source>
</evidence>
<keyword evidence="2" id="KW-1185">Reference proteome</keyword>
<protein>
    <submittedName>
        <fullName evidence="1">Histidine triad domain protein</fullName>
    </submittedName>
</protein>
<dbReference type="InterPro" id="IPR023832">
    <property type="entry name" value="His_triad_protein"/>
</dbReference>
<organism evidence="1 2">
    <name type="scientific">Streptococcus urinalis 2285-97</name>
    <dbReference type="NCBI Taxonomy" id="764291"/>
    <lineage>
        <taxon>Bacteria</taxon>
        <taxon>Bacillati</taxon>
        <taxon>Bacillota</taxon>
        <taxon>Bacilli</taxon>
        <taxon>Lactobacillales</taxon>
        <taxon>Streptococcaceae</taxon>
        <taxon>Streptococcus</taxon>
    </lineage>
</organism>
<dbReference type="EMBL" id="AEUZ02000001">
    <property type="protein sequence ID" value="EHJ57250.1"/>
    <property type="molecule type" value="Genomic_DNA"/>
</dbReference>
<gene>
    <name evidence="1" type="ORF">STRUR_1113</name>
</gene>
<sequence length="146" mass="17215">MFKKIKNILSLCLILFLTIGFIGFISQKLRQRNRTIAITINNWYASSKTDKRLTGSHERQNQKEEVVVNIQKGGYVTKKNEAYYYYEGNIPENSLISNQLCLPSTYHFKKSDIKKEYEEYFVVKVEGKLYIVLKNPHNKNNIREIE</sequence>